<dbReference type="AlphaFoldDB" id="W9H0U9"/>
<name>W9H0U9_9PROT</name>
<dbReference type="InterPro" id="IPR011075">
    <property type="entry name" value="TetR_C"/>
</dbReference>
<keyword evidence="1" id="KW-0805">Transcription regulation</keyword>
<dbReference type="Proteomes" id="UP000019486">
    <property type="component" value="Unassembled WGS sequence"/>
</dbReference>
<dbReference type="GO" id="GO:0003700">
    <property type="term" value="F:DNA-binding transcription factor activity"/>
    <property type="evidence" value="ECO:0007669"/>
    <property type="project" value="TreeGrafter"/>
</dbReference>
<keyword evidence="2 4" id="KW-0238">DNA-binding</keyword>
<dbReference type="RefSeq" id="WP_084164761.1">
    <property type="nucleotide sequence ID" value="NZ_AVFL01000010.1"/>
</dbReference>
<dbReference type="SUPFAM" id="SSF46689">
    <property type="entry name" value="Homeodomain-like"/>
    <property type="match status" value="1"/>
</dbReference>
<organism evidence="6 7">
    <name type="scientific">Skermanella stibiiresistens SB22</name>
    <dbReference type="NCBI Taxonomy" id="1385369"/>
    <lineage>
        <taxon>Bacteria</taxon>
        <taxon>Pseudomonadati</taxon>
        <taxon>Pseudomonadota</taxon>
        <taxon>Alphaproteobacteria</taxon>
        <taxon>Rhodospirillales</taxon>
        <taxon>Azospirillaceae</taxon>
        <taxon>Skermanella</taxon>
    </lineage>
</organism>
<sequence length="241" mass="26245">MHMDSATVMVQGVRDEIAAPVDAREAQRERILAAAMRCFARSGFHKASMQDICADAGMSAGNLYRYFRSKEAIIAAIAEADRVRNAAVFEILERTEDPVRGLACLARAFLRDMHGRDAPALCTEIIAESLRNPEMRAMFERNINEAHAACAAALRRGIERGFVDAGIDVDVTVRLLMALGDGIIAHRPMADFMTDDRVDTALDTLLERFLRPPAAARAATAVKAYTGNADTLPSLQPTPSA</sequence>
<evidence type="ECO:0000313" key="6">
    <source>
        <dbReference type="EMBL" id="EWY39800.1"/>
    </source>
</evidence>
<dbReference type="PANTHER" id="PTHR30055">
    <property type="entry name" value="HTH-TYPE TRANSCRIPTIONAL REGULATOR RUTR"/>
    <property type="match status" value="1"/>
</dbReference>
<keyword evidence="7" id="KW-1185">Reference proteome</keyword>
<dbReference type="EMBL" id="AVFL01000010">
    <property type="protein sequence ID" value="EWY39800.1"/>
    <property type="molecule type" value="Genomic_DNA"/>
</dbReference>
<dbReference type="SUPFAM" id="SSF48498">
    <property type="entry name" value="Tetracyclin repressor-like, C-terminal domain"/>
    <property type="match status" value="1"/>
</dbReference>
<dbReference type="Pfam" id="PF00440">
    <property type="entry name" value="TetR_N"/>
    <property type="match status" value="1"/>
</dbReference>
<dbReference type="InterPro" id="IPR036271">
    <property type="entry name" value="Tet_transcr_reg_TetR-rel_C_sf"/>
</dbReference>
<feature type="domain" description="HTH tetR-type" evidence="5">
    <location>
        <begin position="25"/>
        <end position="85"/>
    </location>
</feature>
<dbReference type="InterPro" id="IPR050109">
    <property type="entry name" value="HTH-type_TetR-like_transc_reg"/>
</dbReference>
<reference evidence="6 7" key="1">
    <citation type="submission" date="2013-08" db="EMBL/GenBank/DDBJ databases">
        <title>The genome sequence of Skermanella stibiiresistens.</title>
        <authorList>
            <person name="Zhu W."/>
            <person name="Wang G."/>
        </authorList>
    </citation>
    <scope>NUCLEOTIDE SEQUENCE [LARGE SCALE GENOMIC DNA]</scope>
    <source>
        <strain evidence="6 7">SB22</strain>
    </source>
</reference>
<dbReference type="Pfam" id="PF16859">
    <property type="entry name" value="TetR_C_11"/>
    <property type="match status" value="1"/>
</dbReference>
<keyword evidence="3" id="KW-0804">Transcription</keyword>
<evidence type="ECO:0000256" key="4">
    <source>
        <dbReference type="PROSITE-ProRule" id="PRU00335"/>
    </source>
</evidence>
<feature type="DNA-binding region" description="H-T-H motif" evidence="4">
    <location>
        <begin position="48"/>
        <end position="67"/>
    </location>
</feature>
<evidence type="ECO:0000256" key="1">
    <source>
        <dbReference type="ARBA" id="ARBA00023015"/>
    </source>
</evidence>
<dbReference type="GO" id="GO:0000976">
    <property type="term" value="F:transcription cis-regulatory region binding"/>
    <property type="evidence" value="ECO:0007669"/>
    <property type="project" value="TreeGrafter"/>
</dbReference>
<evidence type="ECO:0000259" key="5">
    <source>
        <dbReference type="PROSITE" id="PS50977"/>
    </source>
</evidence>
<dbReference type="Gene3D" id="1.10.357.10">
    <property type="entry name" value="Tetracycline Repressor, domain 2"/>
    <property type="match status" value="1"/>
</dbReference>
<proteinExistence type="predicted"/>
<evidence type="ECO:0000256" key="2">
    <source>
        <dbReference type="ARBA" id="ARBA00023125"/>
    </source>
</evidence>
<dbReference type="PANTHER" id="PTHR30055:SF234">
    <property type="entry name" value="HTH-TYPE TRANSCRIPTIONAL REGULATOR BETI"/>
    <property type="match status" value="1"/>
</dbReference>
<dbReference type="PROSITE" id="PS50977">
    <property type="entry name" value="HTH_TETR_2"/>
    <property type="match status" value="1"/>
</dbReference>
<evidence type="ECO:0000313" key="7">
    <source>
        <dbReference type="Proteomes" id="UP000019486"/>
    </source>
</evidence>
<dbReference type="PRINTS" id="PR00455">
    <property type="entry name" value="HTHTETR"/>
</dbReference>
<dbReference type="InterPro" id="IPR009057">
    <property type="entry name" value="Homeodomain-like_sf"/>
</dbReference>
<protein>
    <submittedName>
        <fullName evidence="6">TetR family transcriptional regulator</fullName>
    </submittedName>
</protein>
<dbReference type="InterPro" id="IPR001647">
    <property type="entry name" value="HTH_TetR"/>
</dbReference>
<gene>
    <name evidence="6" type="ORF">N825_04660</name>
</gene>
<dbReference type="STRING" id="1385369.N825_04660"/>
<accession>W9H0U9</accession>
<evidence type="ECO:0000256" key="3">
    <source>
        <dbReference type="ARBA" id="ARBA00023163"/>
    </source>
</evidence>
<dbReference type="OrthoDB" id="9808189at2"/>
<comment type="caution">
    <text evidence="6">The sequence shown here is derived from an EMBL/GenBank/DDBJ whole genome shotgun (WGS) entry which is preliminary data.</text>
</comment>